<feature type="compositionally biased region" description="Basic and acidic residues" evidence="1">
    <location>
        <begin position="52"/>
        <end position="62"/>
    </location>
</feature>
<feature type="compositionally biased region" description="Low complexity" evidence="1">
    <location>
        <begin position="244"/>
        <end position="259"/>
    </location>
</feature>
<organism evidence="2 3">
    <name type="scientific">Aeromonas phage phiA014S</name>
    <dbReference type="NCBI Taxonomy" id="3119845"/>
    <lineage>
        <taxon>Viruses</taxon>
        <taxon>Duplodnaviria</taxon>
        <taxon>Heunggongvirae</taxon>
        <taxon>Uroviricota</taxon>
        <taxon>Caudoviricetes</taxon>
        <taxon>Autographivirales</taxon>
        <taxon>Autotranscriptaviridae</taxon>
        <taxon>Studiervirinae</taxon>
        <taxon>Coryciavirus</taxon>
        <taxon>Coryciavirus A014S</taxon>
    </lineage>
</organism>
<dbReference type="EMBL" id="PP226939">
    <property type="protein sequence ID" value="WVX92112.1"/>
    <property type="molecule type" value="Genomic_DNA"/>
</dbReference>
<accession>A0ABZ2CUP1</accession>
<keyword evidence="3" id="KW-1185">Reference proteome</keyword>
<feature type="region of interest" description="Disordered" evidence="1">
    <location>
        <begin position="35"/>
        <end position="96"/>
    </location>
</feature>
<evidence type="ECO:0000313" key="2">
    <source>
        <dbReference type="EMBL" id="WVX92112.1"/>
    </source>
</evidence>
<feature type="compositionally biased region" description="Acidic residues" evidence="1">
    <location>
        <begin position="63"/>
        <end position="90"/>
    </location>
</feature>
<dbReference type="Proteomes" id="UP001333037">
    <property type="component" value="Segment"/>
</dbReference>
<feature type="region of interest" description="Disordered" evidence="1">
    <location>
        <begin position="237"/>
        <end position="262"/>
    </location>
</feature>
<proteinExistence type="predicted"/>
<reference evidence="2 3" key="1">
    <citation type="submission" date="2024-01" db="EMBL/GenBank/DDBJ databases">
        <authorList>
            <person name="Wang Y."/>
            <person name="Lin M."/>
        </authorList>
    </citation>
    <scope>NUCLEOTIDE SEQUENCE [LARGE SCALE GENOMIC DNA]</scope>
</reference>
<evidence type="ECO:0000256" key="1">
    <source>
        <dbReference type="SAM" id="MobiDB-lite"/>
    </source>
</evidence>
<dbReference type="Pfam" id="PF05396">
    <property type="entry name" value="Phage_T7_Capsid"/>
    <property type="match status" value="1"/>
</dbReference>
<sequence>MPYSHLTNAVISDADAEMIQKPVTVRDGDDLLEVNLPEDDKSNVQEDAGTEDGEKVEVKISTDGDDEAEADGDADSEGDDGEGSSDEELTLPEYQSADPKDLTEAAALMAEAEAGQADLAAKAIEAGLSQESLDKAKAEYEKDGKFSEESYAELAKAGFSKSFIDSYMAGQAAVAERFVKSIYGHVGGEENFTKITAHIAENKPEMAQAFDAAVGRNDVATIRALLDAAVAEVRQSPASKAPKRNLANAAKPAKPAGSKAADKVEGFASRAEMVKAMSDPRYGKDAAFRREVELKVFHSQF</sequence>
<name>A0ABZ2CUP1_9CAUD</name>
<protein>
    <submittedName>
        <fullName evidence="2">Capsid assembly scaffolding protein</fullName>
    </submittedName>
</protein>
<evidence type="ECO:0000313" key="3">
    <source>
        <dbReference type="Proteomes" id="UP001333037"/>
    </source>
</evidence>
<dbReference type="InterPro" id="IPR008768">
    <property type="entry name" value="Gp9-like"/>
</dbReference>